<gene>
    <name evidence="3" type="ORF">HRR80_000859</name>
</gene>
<feature type="transmembrane region" description="Helical" evidence="2">
    <location>
        <begin position="324"/>
        <end position="345"/>
    </location>
</feature>
<feature type="region of interest" description="Disordered" evidence="1">
    <location>
        <begin position="71"/>
        <end position="116"/>
    </location>
</feature>
<organism evidence="3 4">
    <name type="scientific">Exophiala dermatitidis</name>
    <name type="common">Black yeast-like fungus</name>
    <name type="synonym">Wangiella dermatitidis</name>
    <dbReference type="NCBI Taxonomy" id="5970"/>
    <lineage>
        <taxon>Eukaryota</taxon>
        <taxon>Fungi</taxon>
        <taxon>Dikarya</taxon>
        <taxon>Ascomycota</taxon>
        <taxon>Pezizomycotina</taxon>
        <taxon>Eurotiomycetes</taxon>
        <taxon>Chaetothyriomycetidae</taxon>
        <taxon>Chaetothyriales</taxon>
        <taxon>Herpotrichiellaceae</taxon>
        <taxon>Exophiala</taxon>
    </lineage>
</organism>
<protein>
    <submittedName>
        <fullName evidence="3">Uncharacterized protein</fullName>
    </submittedName>
</protein>
<dbReference type="PANTHER" id="PTHR41807:SF1">
    <property type="entry name" value="GLUTATHIONE TRANSFERASE 3"/>
    <property type="match status" value="1"/>
</dbReference>
<feature type="transmembrane region" description="Helical" evidence="2">
    <location>
        <begin position="241"/>
        <end position="263"/>
    </location>
</feature>
<keyword evidence="2" id="KW-1133">Transmembrane helix</keyword>
<dbReference type="InterPro" id="IPR038872">
    <property type="entry name" value="Put_GTT3"/>
</dbReference>
<evidence type="ECO:0000256" key="2">
    <source>
        <dbReference type="SAM" id="Phobius"/>
    </source>
</evidence>
<feature type="transmembrane region" description="Helical" evidence="2">
    <location>
        <begin position="284"/>
        <end position="304"/>
    </location>
</feature>
<evidence type="ECO:0000313" key="3">
    <source>
        <dbReference type="EMBL" id="KAJ8996122.1"/>
    </source>
</evidence>
<keyword evidence="2" id="KW-0812">Transmembrane</keyword>
<dbReference type="GO" id="GO:0016020">
    <property type="term" value="C:membrane"/>
    <property type="evidence" value="ECO:0007669"/>
    <property type="project" value="TreeGrafter"/>
</dbReference>
<dbReference type="Proteomes" id="UP001161757">
    <property type="component" value="Unassembled WGS sequence"/>
</dbReference>
<dbReference type="PANTHER" id="PTHR41807">
    <property type="entry name" value="GLUTATHIONE TRANSFERASE 3"/>
    <property type="match status" value="1"/>
</dbReference>
<dbReference type="AlphaFoldDB" id="A0AAN6IZ77"/>
<sequence length="351" mass="38823">MSGLPYLQKLRKSDLTEIAETSKLPDYAGLKKAELEVALDEHLRANSTRYSKEPSLTDYYKRLGSSTRSPVKKIAQKVSDVVKSDEDAPAPAKKSRRKTVSPVEDTTDTDSPTVSSLIKAPAKEVARRSSILTSQIPIPPSPAVVTDVIDEQTRRFRTSISHAYDHTQIHEYADKTRDLLSSPLTVTILAILLEAYGLRASVLPNKLLTEIPPIPYVKSTKTPVNVPDLFLLLDSKFWAPFSLWTLTSFILPAFISYFINLPLKAHPVHSHGTRRATVQANAQLQFDPFVFSLAKGLIAYLVYAQHFNFGGLYQHFTIAVVNDSILGGWFAILISSGLGAAVSLYEAVLKK</sequence>
<keyword evidence="2" id="KW-0472">Membrane</keyword>
<proteinExistence type="predicted"/>
<evidence type="ECO:0000256" key="1">
    <source>
        <dbReference type="SAM" id="MobiDB-lite"/>
    </source>
</evidence>
<comment type="caution">
    <text evidence="3">The sequence shown here is derived from an EMBL/GenBank/DDBJ whole genome shotgun (WGS) entry which is preliminary data.</text>
</comment>
<reference evidence="3" key="1">
    <citation type="submission" date="2023-01" db="EMBL/GenBank/DDBJ databases">
        <title>Exophiala dermititidis isolated from Cystic Fibrosis Patient.</title>
        <authorList>
            <person name="Kurbessoian T."/>
            <person name="Crocker A."/>
            <person name="Murante D."/>
            <person name="Hogan D.A."/>
            <person name="Stajich J.E."/>
        </authorList>
    </citation>
    <scope>NUCLEOTIDE SEQUENCE</scope>
    <source>
        <strain evidence="3">Ex8</strain>
    </source>
</reference>
<name>A0AAN6IZ77_EXODE</name>
<accession>A0AAN6IZ77</accession>
<dbReference type="EMBL" id="JAJGCB010000001">
    <property type="protein sequence ID" value="KAJ8996122.1"/>
    <property type="molecule type" value="Genomic_DNA"/>
</dbReference>
<evidence type="ECO:0000313" key="4">
    <source>
        <dbReference type="Proteomes" id="UP001161757"/>
    </source>
</evidence>
<feature type="compositionally biased region" description="Low complexity" evidence="1">
    <location>
        <begin position="100"/>
        <end position="116"/>
    </location>
</feature>